<dbReference type="GO" id="GO:0043130">
    <property type="term" value="F:ubiquitin binding"/>
    <property type="evidence" value="ECO:0007669"/>
    <property type="project" value="TreeGrafter"/>
</dbReference>
<dbReference type="GO" id="GO:0008333">
    <property type="term" value="P:endosome to lysosome transport"/>
    <property type="evidence" value="ECO:0007669"/>
    <property type="project" value="TreeGrafter"/>
</dbReference>
<dbReference type="CDD" id="cd11685">
    <property type="entry name" value="UEV_TSG101-like"/>
    <property type="match status" value="1"/>
</dbReference>
<protein>
    <submittedName>
        <fullName evidence="11">Uncharacterized protein</fullName>
    </submittedName>
</protein>
<feature type="compositionally biased region" description="Low complexity" evidence="8">
    <location>
        <begin position="191"/>
        <end position="247"/>
    </location>
</feature>
<dbReference type="AlphaFoldDB" id="A0A8T2UNV8"/>
<evidence type="ECO:0000256" key="5">
    <source>
        <dbReference type="ARBA" id="ARBA00022927"/>
    </source>
</evidence>
<dbReference type="PANTHER" id="PTHR23306">
    <property type="entry name" value="TUMOR SUSCEPTIBILITY GENE 101 PROTEIN-RELATED"/>
    <property type="match status" value="1"/>
</dbReference>
<proteinExistence type="inferred from homology"/>
<evidence type="ECO:0000256" key="2">
    <source>
        <dbReference type="ARBA" id="ARBA00009594"/>
    </source>
</evidence>
<evidence type="ECO:0000256" key="7">
    <source>
        <dbReference type="PROSITE-ProRule" id="PRU00644"/>
    </source>
</evidence>
<dbReference type="PANTHER" id="PTHR23306:SF3">
    <property type="entry name" value="TUMOR SUPPRESSOR PROTEIN 101"/>
    <property type="match status" value="1"/>
</dbReference>
<feature type="compositionally biased region" description="Polar residues" evidence="8">
    <location>
        <begin position="274"/>
        <end position="294"/>
    </location>
</feature>
<evidence type="ECO:0000313" key="12">
    <source>
        <dbReference type="Proteomes" id="UP000825935"/>
    </source>
</evidence>
<keyword evidence="12" id="KW-1185">Reference proteome</keyword>
<gene>
    <name evidence="11" type="ORF">KP509_05G091900</name>
</gene>
<dbReference type="OrthoDB" id="306304at2759"/>
<sequence length="468" mass="51605">MNLSSTRVDLSSLMFDGGSVKVPYDEDYVYLIYEHLIALTHNFPTLSVRLAEFYDFDGSNLQLLQADGTIPIGYGGSFFNVPVTIWLLLAYPMSAPRVFLSPTADMEVRREHKHVDYGTLTVCNFPYIDDWKFPESNVSDLVLALSNAFGNDPPVFSRSSSREDRRIIQSMGESSRNSPLNNVSRPRYQGSSSTSSSSPSSSTSSSSSSSTSSSSSPSSSSSSSTASSSSSSPSSLSSSSSPSSSSSSPPPPPPPIPSLHGHIPYSLPTPSPDQTPSIPLSRQSPSGNDESTNTCDVFRENAIRALSERTELDIENQRRILDAETNKFADSESLLQSRELLLIRALDQQREERDAVEQQLQYIRANTDVVEAWLKNQIDFEDVSIDDIFTASDELSKQLLESSAADLALDDVLYTLDKAVQHGCMPLDEYLRRVRLAAREQFLHRAMSSKLEAIQRDRRISNMAARHV</sequence>
<reference evidence="11" key="1">
    <citation type="submission" date="2021-08" db="EMBL/GenBank/DDBJ databases">
        <title>WGS assembly of Ceratopteris richardii.</title>
        <authorList>
            <person name="Marchant D.B."/>
            <person name="Chen G."/>
            <person name="Jenkins J."/>
            <person name="Shu S."/>
            <person name="Leebens-Mack J."/>
            <person name="Grimwood J."/>
            <person name="Schmutz J."/>
            <person name="Soltis P."/>
            <person name="Soltis D."/>
            <person name="Chen Z.-H."/>
        </authorList>
    </citation>
    <scope>NUCLEOTIDE SEQUENCE</scope>
    <source>
        <strain evidence="11">Whitten #5841</strain>
        <tissue evidence="11">Leaf</tissue>
    </source>
</reference>
<dbReference type="InterPro" id="IPR037202">
    <property type="entry name" value="ESCRT_assembly_dom"/>
</dbReference>
<dbReference type="Pfam" id="PF05743">
    <property type="entry name" value="UEV"/>
    <property type="match status" value="1"/>
</dbReference>
<dbReference type="InterPro" id="IPR017916">
    <property type="entry name" value="SB_dom"/>
</dbReference>
<feature type="domain" description="UEV" evidence="10">
    <location>
        <begin position="13"/>
        <end position="159"/>
    </location>
</feature>
<dbReference type="EMBL" id="CM035410">
    <property type="protein sequence ID" value="KAH7437841.1"/>
    <property type="molecule type" value="Genomic_DNA"/>
</dbReference>
<evidence type="ECO:0000256" key="8">
    <source>
        <dbReference type="SAM" id="MobiDB-lite"/>
    </source>
</evidence>
<dbReference type="SUPFAM" id="SSF140111">
    <property type="entry name" value="Endosomal sorting complex assembly domain"/>
    <property type="match status" value="1"/>
</dbReference>
<keyword evidence="5 7" id="KW-0653">Protein transport</keyword>
<organism evidence="11 12">
    <name type="scientific">Ceratopteris richardii</name>
    <name type="common">Triangle waterfern</name>
    <dbReference type="NCBI Taxonomy" id="49495"/>
    <lineage>
        <taxon>Eukaryota</taxon>
        <taxon>Viridiplantae</taxon>
        <taxon>Streptophyta</taxon>
        <taxon>Embryophyta</taxon>
        <taxon>Tracheophyta</taxon>
        <taxon>Polypodiopsida</taxon>
        <taxon>Polypodiidae</taxon>
        <taxon>Polypodiales</taxon>
        <taxon>Pteridineae</taxon>
        <taxon>Pteridaceae</taxon>
        <taxon>Parkerioideae</taxon>
        <taxon>Ceratopteris</taxon>
    </lineage>
</organism>
<dbReference type="PROSITE" id="PS51322">
    <property type="entry name" value="UEV"/>
    <property type="match status" value="1"/>
</dbReference>
<dbReference type="PROSITE" id="PS51312">
    <property type="entry name" value="SB"/>
    <property type="match status" value="1"/>
</dbReference>
<keyword evidence="3 7" id="KW-0813">Transport</keyword>
<evidence type="ECO:0000256" key="3">
    <source>
        <dbReference type="ARBA" id="ARBA00022448"/>
    </source>
</evidence>
<evidence type="ECO:0000259" key="10">
    <source>
        <dbReference type="PROSITE" id="PS51322"/>
    </source>
</evidence>
<dbReference type="GO" id="GO:0015031">
    <property type="term" value="P:protein transport"/>
    <property type="evidence" value="ECO:0007669"/>
    <property type="project" value="UniProtKB-UniRule"/>
</dbReference>
<evidence type="ECO:0000259" key="9">
    <source>
        <dbReference type="PROSITE" id="PS51312"/>
    </source>
</evidence>
<feature type="compositionally biased region" description="Pro residues" evidence="8">
    <location>
        <begin position="248"/>
        <end position="257"/>
    </location>
</feature>
<comment type="caution">
    <text evidence="11">The sequence shown here is derived from an EMBL/GenBank/DDBJ whole genome shotgun (WGS) entry which is preliminary data.</text>
</comment>
<dbReference type="Gene3D" id="3.10.110.10">
    <property type="entry name" value="Ubiquitin Conjugating Enzyme"/>
    <property type="match status" value="1"/>
</dbReference>
<dbReference type="OMA" id="KEMADCT"/>
<evidence type="ECO:0000256" key="4">
    <source>
        <dbReference type="ARBA" id="ARBA00022753"/>
    </source>
</evidence>
<dbReference type="Proteomes" id="UP000825935">
    <property type="component" value="Chromosome 5"/>
</dbReference>
<keyword evidence="6" id="KW-0175">Coiled coil</keyword>
<dbReference type="InterPro" id="IPR052070">
    <property type="entry name" value="ESCRT-I_UEV_domain"/>
</dbReference>
<dbReference type="GO" id="GO:0000813">
    <property type="term" value="C:ESCRT I complex"/>
    <property type="evidence" value="ECO:0007669"/>
    <property type="project" value="TreeGrafter"/>
</dbReference>
<dbReference type="InterPro" id="IPR008883">
    <property type="entry name" value="UEV_N"/>
</dbReference>
<comment type="similarity">
    <text evidence="2">Belongs to the ubiquitin-conjugating enzyme family. UEV subfamily.</text>
</comment>
<keyword evidence="4" id="KW-0967">Endosome</keyword>
<feature type="region of interest" description="Disordered" evidence="8">
    <location>
        <begin position="171"/>
        <end position="294"/>
    </location>
</feature>
<dbReference type="InterPro" id="IPR016135">
    <property type="entry name" value="UBQ-conjugating_enzyme/RWD"/>
</dbReference>
<accession>A0A8T2UNV8</accession>
<evidence type="ECO:0000256" key="1">
    <source>
        <dbReference type="ARBA" id="ARBA00004177"/>
    </source>
</evidence>
<dbReference type="Gene3D" id="6.10.140.820">
    <property type="match status" value="1"/>
</dbReference>
<dbReference type="Pfam" id="PF09454">
    <property type="entry name" value="Vps23_core"/>
    <property type="match status" value="1"/>
</dbReference>
<dbReference type="SUPFAM" id="SSF54495">
    <property type="entry name" value="UBC-like"/>
    <property type="match status" value="1"/>
</dbReference>
<evidence type="ECO:0000313" key="11">
    <source>
        <dbReference type="EMBL" id="KAH7437841.1"/>
    </source>
</evidence>
<name>A0A8T2UNV8_CERRI</name>
<feature type="domain" description="SB" evidence="9">
    <location>
        <begin position="393"/>
        <end position="461"/>
    </location>
</feature>
<comment type="subcellular location">
    <subcellularLocation>
        <location evidence="1">Endosome</location>
    </subcellularLocation>
</comment>
<feature type="compositionally biased region" description="Polar residues" evidence="8">
    <location>
        <begin position="171"/>
        <end position="184"/>
    </location>
</feature>
<evidence type="ECO:0000256" key="6">
    <source>
        <dbReference type="ARBA" id="ARBA00023054"/>
    </source>
</evidence>